<feature type="region of interest" description="Disordered" evidence="1">
    <location>
        <begin position="194"/>
        <end position="222"/>
    </location>
</feature>
<name>A0A3N4HYU1_ASCIM</name>
<dbReference type="STRING" id="1160509.A0A3N4HYU1"/>
<dbReference type="Proteomes" id="UP000275078">
    <property type="component" value="Unassembled WGS sequence"/>
</dbReference>
<evidence type="ECO:0000313" key="3">
    <source>
        <dbReference type="Proteomes" id="UP000275078"/>
    </source>
</evidence>
<evidence type="ECO:0008006" key="4">
    <source>
        <dbReference type="Google" id="ProtNLM"/>
    </source>
</evidence>
<dbReference type="PANTHER" id="PTHR42070:SF1">
    <property type="entry name" value="FILAMENT ASSOCIATED PROTEIN, PUTATIVE (AFU_ORTHOLOGUE AFUA_8G06630)-RELATED"/>
    <property type="match status" value="1"/>
</dbReference>
<dbReference type="AlphaFoldDB" id="A0A3N4HYU1"/>
<organism evidence="2 3">
    <name type="scientific">Ascobolus immersus RN42</name>
    <dbReference type="NCBI Taxonomy" id="1160509"/>
    <lineage>
        <taxon>Eukaryota</taxon>
        <taxon>Fungi</taxon>
        <taxon>Dikarya</taxon>
        <taxon>Ascomycota</taxon>
        <taxon>Pezizomycotina</taxon>
        <taxon>Pezizomycetes</taxon>
        <taxon>Pezizales</taxon>
        <taxon>Ascobolaceae</taxon>
        <taxon>Ascobolus</taxon>
    </lineage>
</organism>
<feature type="region of interest" description="Disordered" evidence="1">
    <location>
        <begin position="1"/>
        <end position="33"/>
    </location>
</feature>
<accession>A0A3N4HYU1</accession>
<protein>
    <recommendedName>
        <fullName evidence="4">BZIP domain-containing protein</fullName>
    </recommendedName>
</protein>
<gene>
    <name evidence="2" type="ORF">BJ508DRAFT_416232</name>
</gene>
<evidence type="ECO:0000256" key="1">
    <source>
        <dbReference type="SAM" id="MobiDB-lite"/>
    </source>
</evidence>
<evidence type="ECO:0000313" key="2">
    <source>
        <dbReference type="EMBL" id="RPA79035.1"/>
    </source>
</evidence>
<feature type="compositionally biased region" description="Polar residues" evidence="1">
    <location>
        <begin position="1"/>
        <end position="18"/>
    </location>
</feature>
<dbReference type="EMBL" id="ML119704">
    <property type="protein sequence ID" value="RPA79035.1"/>
    <property type="molecule type" value="Genomic_DNA"/>
</dbReference>
<proteinExistence type="predicted"/>
<feature type="region of interest" description="Disordered" evidence="1">
    <location>
        <begin position="268"/>
        <end position="317"/>
    </location>
</feature>
<dbReference type="CDD" id="cd14688">
    <property type="entry name" value="bZIP_YAP"/>
    <property type="match status" value="1"/>
</dbReference>
<sequence length="410" mass="45061">MTGQPGTKRPNTAPQHEQTAIRLRENQRRSRARKKEYIASLEERLRNCQKMGVEANIELQNAARKVLFENYRLKELLRIKNVDEDEIDAFLQAAPETGDGPYEVERNLQPRPCSGLGGECCQPGDGCDVGSENRQPSITTNLLPTATTVDQPPAPPHQSLQSHTHHQYAPPTQPQVQQLQNIQPRPYAPLRLRVPSPGSEGSTMMSPATNSPMPYTPSSTASMQSPVQEQAFVHNPHGVSMMAASHQPYPPLQNLHIAALQADQIPLPPSATSEFFPQQSFQHHQQQRDDSTYANQVQHQQEPYSPPPPSQPATGATNCGVAFSLINQFMPGKSQTEIDIVTSRICPPDCCSDKGMGQGADRASRDITGIAIPTSDQWDIQANQQGGSIQKLDSCEVDNNTLFEVLDSLG</sequence>
<keyword evidence="3" id="KW-1185">Reference proteome</keyword>
<feature type="compositionally biased region" description="Low complexity" evidence="1">
    <location>
        <begin position="275"/>
        <end position="284"/>
    </location>
</feature>
<reference evidence="2 3" key="1">
    <citation type="journal article" date="2018" name="Nat. Ecol. Evol.">
        <title>Pezizomycetes genomes reveal the molecular basis of ectomycorrhizal truffle lifestyle.</title>
        <authorList>
            <person name="Murat C."/>
            <person name="Payen T."/>
            <person name="Noel B."/>
            <person name="Kuo A."/>
            <person name="Morin E."/>
            <person name="Chen J."/>
            <person name="Kohler A."/>
            <person name="Krizsan K."/>
            <person name="Balestrini R."/>
            <person name="Da Silva C."/>
            <person name="Montanini B."/>
            <person name="Hainaut M."/>
            <person name="Levati E."/>
            <person name="Barry K.W."/>
            <person name="Belfiori B."/>
            <person name="Cichocki N."/>
            <person name="Clum A."/>
            <person name="Dockter R.B."/>
            <person name="Fauchery L."/>
            <person name="Guy J."/>
            <person name="Iotti M."/>
            <person name="Le Tacon F."/>
            <person name="Lindquist E.A."/>
            <person name="Lipzen A."/>
            <person name="Malagnac F."/>
            <person name="Mello A."/>
            <person name="Molinier V."/>
            <person name="Miyauchi S."/>
            <person name="Poulain J."/>
            <person name="Riccioni C."/>
            <person name="Rubini A."/>
            <person name="Sitrit Y."/>
            <person name="Splivallo R."/>
            <person name="Traeger S."/>
            <person name="Wang M."/>
            <person name="Zifcakova L."/>
            <person name="Wipf D."/>
            <person name="Zambonelli A."/>
            <person name="Paolocci F."/>
            <person name="Nowrousian M."/>
            <person name="Ottonello S."/>
            <person name="Baldrian P."/>
            <person name="Spatafora J.W."/>
            <person name="Henrissat B."/>
            <person name="Nagy L.G."/>
            <person name="Aury J.M."/>
            <person name="Wincker P."/>
            <person name="Grigoriev I.V."/>
            <person name="Bonfante P."/>
            <person name="Martin F.M."/>
        </authorList>
    </citation>
    <scope>NUCLEOTIDE SEQUENCE [LARGE SCALE GENOMIC DNA]</scope>
    <source>
        <strain evidence="2 3">RN42</strain>
    </source>
</reference>
<feature type="compositionally biased region" description="Polar residues" evidence="1">
    <location>
        <begin position="199"/>
        <end position="222"/>
    </location>
</feature>
<dbReference type="OrthoDB" id="4505928at2759"/>
<feature type="region of interest" description="Disordered" evidence="1">
    <location>
        <begin position="145"/>
        <end position="179"/>
    </location>
</feature>
<dbReference type="PANTHER" id="PTHR42070">
    <property type="entry name" value="FILAMENT ASSOCIATED PROTEIN, PUTATIVE (AFU_ORTHOLOGUE AFUA_8G06630)-RELATED"/>
    <property type="match status" value="1"/>
</dbReference>